<reference evidence="2 3" key="1">
    <citation type="submission" date="2016-06" db="EMBL/GenBank/DDBJ databases">
        <title>Comparative genomics of the ectomycorrhizal sister species Rhizopogon vinicolor and Rhizopogon vesiculosus (Basidiomycota: Boletales) reveals a divergence of the mating type B locus.</title>
        <authorList>
            <consortium name="DOE Joint Genome Institute"/>
            <person name="Mujic A.B."/>
            <person name="Kuo A."/>
            <person name="Tritt A."/>
            <person name="Lipzen A."/>
            <person name="Chen C."/>
            <person name="Johnson J."/>
            <person name="Sharma A."/>
            <person name="Barry K."/>
            <person name="Grigoriev I.V."/>
            <person name="Spatafora J.W."/>
        </authorList>
    </citation>
    <scope>NUCLEOTIDE SEQUENCE [LARGE SCALE GENOMIC DNA]</scope>
    <source>
        <strain evidence="2 3">AM-OR11-026</strain>
    </source>
</reference>
<evidence type="ECO:0000313" key="3">
    <source>
        <dbReference type="Proteomes" id="UP000092154"/>
    </source>
</evidence>
<feature type="compositionally biased region" description="Basic and acidic residues" evidence="1">
    <location>
        <begin position="17"/>
        <end position="30"/>
    </location>
</feature>
<evidence type="ECO:0000256" key="1">
    <source>
        <dbReference type="SAM" id="MobiDB-lite"/>
    </source>
</evidence>
<evidence type="ECO:0000313" key="2">
    <source>
        <dbReference type="EMBL" id="OAX42498.1"/>
    </source>
</evidence>
<dbReference type="InParanoid" id="A0A1B7NCG0"/>
<name>A0A1B7NCG0_9AGAM</name>
<dbReference type="Proteomes" id="UP000092154">
    <property type="component" value="Unassembled WGS sequence"/>
</dbReference>
<feature type="region of interest" description="Disordered" evidence="1">
    <location>
        <begin position="1"/>
        <end position="68"/>
    </location>
</feature>
<gene>
    <name evidence="2" type="ORF">K503DRAFT_348177</name>
</gene>
<sequence>MQTQSRRTREATTGCGIDRHSLEPKLKLEELPPDTSTSTSSSLDSPSPSGSSSPTHTSATPTHSPSLH</sequence>
<dbReference type="AlphaFoldDB" id="A0A1B7NCG0"/>
<keyword evidence="3" id="KW-1185">Reference proteome</keyword>
<accession>A0A1B7NCG0</accession>
<proteinExistence type="predicted"/>
<dbReference type="EMBL" id="KV448156">
    <property type="protein sequence ID" value="OAX42498.1"/>
    <property type="molecule type" value="Genomic_DNA"/>
</dbReference>
<organism evidence="2 3">
    <name type="scientific">Rhizopogon vinicolor AM-OR11-026</name>
    <dbReference type="NCBI Taxonomy" id="1314800"/>
    <lineage>
        <taxon>Eukaryota</taxon>
        <taxon>Fungi</taxon>
        <taxon>Dikarya</taxon>
        <taxon>Basidiomycota</taxon>
        <taxon>Agaricomycotina</taxon>
        <taxon>Agaricomycetes</taxon>
        <taxon>Agaricomycetidae</taxon>
        <taxon>Boletales</taxon>
        <taxon>Suillineae</taxon>
        <taxon>Rhizopogonaceae</taxon>
        <taxon>Rhizopogon</taxon>
    </lineage>
</organism>
<feature type="compositionally biased region" description="Low complexity" evidence="1">
    <location>
        <begin position="33"/>
        <end position="68"/>
    </location>
</feature>
<protein>
    <submittedName>
        <fullName evidence="2">Uncharacterized protein</fullName>
    </submittedName>
</protein>